<comment type="caution">
    <text evidence="1">The sequence shown here is derived from an EMBL/GenBank/DDBJ whole genome shotgun (WGS) entry which is preliminary data.</text>
</comment>
<keyword evidence="2" id="KW-1185">Reference proteome</keyword>
<evidence type="ECO:0000313" key="1">
    <source>
        <dbReference type="EMBL" id="OZG57863.1"/>
    </source>
</evidence>
<organism evidence="1 2">
    <name type="scientific">Bifidobacterium tissieri</name>
    <dbReference type="NCBI Taxonomy" id="1630162"/>
    <lineage>
        <taxon>Bacteria</taxon>
        <taxon>Bacillati</taxon>
        <taxon>Actinomycetota</taxon>
        <taxon>Actinomycetes</taxon>
        <taxon>Bifidobacteriales</taxon>
        <taxon>Bifidobacteriaceae</taxon>
        <taxon>Bifidobacterium</taxon>
    </lineage>
</organism>
<dbReference type="EMBL" id="MWWV01000006">
    <property type="protein sequence ID" value="OZG57863.1"/>
    <property type="molecule type" value="Genomic_DNA"/>
</dbReference>
<name>A0A261FFW1_9BIFI</name>
<dbReference type="RefSeq" id="WP_094663467.1">
    <property type="nucleotide sequence ID" value="NZ_MWWV01000006.1"/>
</dbReference>
<dbReference type="AlphaFoldDB" id="A0A261FFW1"/>
<dbReference type="Proteomes" id="UP000216444">
    <property type="component" value="Unassembled WGS sequence"/>
</dbReference>
<accession>A0A261FFW1</accession>
<sequence>MAETLKGGIRVTGVTAGETTLVLTAGTVTARVPVTVLENWAAPILDVLPVTVNGVTYTRVDAGIRMTGTSTSTSPGEPNAPISLPAGRIRLTGVPSGVGVKVEPKGSGTGVIDTRAGLLEADVTAGQYTFRLFAVTTRPIDVTFLPVLETITT</sequence>
<evidence type="ECO:0000313" key="2">
    <source>
        <dbReference type="Proteomes" id="UP000216444"/>
    </source>
</evidence>
<proteinExistence type="predicted"/>
<protein>
    <submittedName>
        <fullName evidence="1">Uncharacterized protein</fullName>
    </submittedName>
</protein>
<gene>
    <name evidence="1" type="ORF">BTIS_1104</name>
</gene>
<reference evidence="1 2" key="1">
    <citation type="journal article" date="2017" name="BMC Genomics">
        <title>Comparative genomic and phylogenomic analyses of the Bifidobacteriaceae family.</title>
        <authorList>
            <person name="Lugli G.A."/>
            <person name="Milani C."/>
            <person name="Turroni F."/>
            <person name="Duranti S."/>
            <person name="Mancabelli L."/>
            <person name="Mangifesta M."/>
            <person name="Ferrario C."/>
            <person name="Modesto M."/>
            <person name="Mattarelli P."/>
            <person name="Jiri K."/>
            <person name="van Sinderen D."/>
            <person name="Ventura M."/>
        </authorList>
    </citation>
    <scope>NUCLEOTIDE SEQUENCE [LARGE SCALE GENOMIC DNA]</scope>
    <source>
        <strain evidence="1 2">DSM 100201</strain>
    </source>
</reference>